<dbReference type="Proteomes" id="UP000519004">
    <property type="component" value="Unassembled WGS sequence"/>
</dbReference>
<dbReference type="Pfam" id="PF00106">
    <property type="entry name" value="adh_short"/>
    <property type="match status" value="1"/>
</dbReference>
<evidence type="ECO:0000256" key="3">
    <source>
        <dbReference type="RuleBase" id="RU000363"/>
    </source>
</evidence>
<dbReference type="GO" id="GO:0016491">
    <property type="term" value="F:oxidoreductase activity"/>
    <property type="evidence" value="ECO:0007669"/>
    <property type="project" value="UniProtKB-KW"/>
</dbReference>
<organism evidence="4 5">
    <name type="scientific">Rehaibacterium terrae</name>
    <dbReference type="NCBI Taxonomy" id="1341696"/>
    <lineage>
        <taxon>Bacteria</taxon>
        <taxon>Pseudomonadati</taxon>
        <taxon>Pseudomonadota</taxon>
        <taxon>Gammaproteobacteria</taxon>
        <taxon>Lysobacterales</taxon>
        <taxon>Lysobacteraceae</taxon>
        <taxon>Rehaibacterium</taxon>
    </lineage>
</organism>
<keyword evidence="2" id="KW-0560">Oxidoreductase</keyword>
<dbReference type="Gene3D" id="3.40.50.720">
    <property type="entry name" value="NAD(P)-binding Rossmann-like Domain"/>
    <property type="match status" value="1"/>
</dbReference>
<dbReference type="PANTHER" id="PTHR44196:SF1">
    <property type="entry name" value="DEHYDROGENASE_REDUCTASE SDR FAMILY MEMBER 7B"/>
    <property type="match status" value="1"/>
</dbReference>
<accession>A0A7W7XXJ6</accession>
<comment type="similarity">
    <text evidence="1 3">Belongs to the short-chain dehydrogenases/reductases (SDR) family.</text>
</comment>
<sequence length="260" mass="28498">MARRQVLITGAGSGLGRALALRYAAAGAAVACADRRFERAEETAALLPGEGHLALVADVGDDASMRALHDTLMRRWQRLDVLVNNAGIASGGCLVDSTIEEWREVLEINLLGVVRGCRLFLPDMLARGRGQIVNIASFAALAGAPGIMSYGVAKAGVVALSEQLRAEVAAQGVTVSVACPAFFRTNLLESWRGDPRVRETAERMMARAPDRLDEVADRLFAAAERGEFLILPTRRETLRWRIKRWLPGWYFRRMLAATRR</sequence>
<gene>
    <name evidence="4" type="ORF">HNQ58_000082</name>
</gene>
<dbReference type="CDD" id="cd05233">
    <property type="entry name" value="SDR_c"/>
    <property type="match status" value="1"/>
</dbReference>
<reference evidence="4 5" key="1">
    <citation type="submission" date="2020-08" db="EMBL/GenBank/DDBJ databases">
        <title>Genomic Encyclopedia of Type Strains, Phase IV (KMG-IV): sequencing the most valuable type-strain genomes for metagenomic binning, comparative biology and taxonomic classification.</title>
        <authorList>
            <person name="Goeker M."/>
        </authorList>
    </citation>
    <scope>NUCLEOTIDE SEQUENCE [LARGE SCALE GENOMIC DNA]</scope>
    <source>
        <strain evidence="4 5">DSM 25897</strain>
    </source>
</reference>
<evidence type="ECO:0000313" key="5">
    <source>
        <dbReference type="Proteomes" id="UP000519004"/>
    </source>
</evidence>
<dbReference type="EMBL" id="JACHHX010000001">
    <property type="protein sequence ID" value="MBB5014211.1"/>
    <property type="molecule type" value="Genomic_DNA"/>
</dbReference>
<dbReference type="GO" id="GO:0016020">
    <property type="term" value="C:membrane"/>
    <property type="evidence" value="ECO:0007669"/>
    <property type="project" value="TreeGrafter"/>
</dbReference>
<dbReference type="PRINTS" id="PR00081">
    <property type="entry name" value="GDHRDH"/>
</dbReference>
<keyword evidence="5" id="KW-1185">Reference proteome</keyword>
<evidence type="ECO:0000313" key="4">
    <source>
        <dbReference type="EMBL" id="MBB5014211.1"/>
    </source>
</evidence>
<dbReference type="InterPro" id="IPR036291">
    <property type="entry name" value="NAD(P)-bd_dom_sf"/>
</dbReference>
<protein>
    <submittedName>
        <fullName evidence="4">NAD(P)-dependent dehydrogenase (Short-subunit alcohol dehydrogenase family)</fullName>
    </submittedName>
</protein>
<comment type="caution">
    <text evidence="4">The sequence shown here is derived from an EMBL/GenBank/DDBJ whole genome shotgun (WGS) entry which is preliminary data.</text>
</comment>
<dbReference type="InterPro" id="IPR002347">
    <property type="entry name" value="SDR_fam"/>
</dbReference>
<name>A0A7W7XXJ6_9GAMM</name>
<dbReference type="RefSeq" id="WP_183946807.1">
    <property type="nucleotide sequence ID" value="NZ_JACHHX010000001.1"/>
</dbReference>
<dbReference type="PRINTS" id="PR00080">
    <property type="entry name" value="SDRFAMILY"/>
</dbReference>
<dbReference type="SUPFAM" id="SSF51735">
    <property type="entry name" value="NAD(P)-binding Rossmann-fold domains"/>
    <property type="match status" value="1"/>
</dbReference>
<evidence type="ECO:0000256" key="2">
    <source>
        <dbReference type="ARBA" id="ARBA00023002"/>
    </source>
</evidence>
<dbReference type="InterPro" id="IPR020904">
    <property type="entry name" value="Sc_DH/Rdtase_CS"/>
</dbReference>
<dbReference type="PANTHER" id="PTHR44196">
    <property type="entry name" value="DEHYDROGENASE/REDUCTASE SDR FAMILY MEMBER 7B"/>
    <property type="match status" value="1"/>
</dbReference>
<evidence type="ECO:0000256" key="1">
    <source>
        <dbReference type="ARBA" id="ARBA00006484"/>
    </source>
</evidence>
<dbReference type="AlphaFoldDB" id="A0A7W7XXJ6"/>
<proteinExistence type="inferred from homology"/>
<dbReference type="PROSITE" id="PS00061">
    <property type="entry name" value="ADH_SHORT"/>
    <property type="match status" value="1"/>
</dbReference>